<gene>
    <name evidence="2" type="ORF">HDA36_000410</name>
</gene>
<dbReference type="GO" id="GO:0003677">
    <property type="term" value="F:DNA binding"/>
    <property type="evidence" value="ECO:0007669"/>
    <property type="project" value="UniProtKB-KW"/>
</dbReference>
<dbReference type="Pfam" id="PF12802">
    <property type="entry name" value="MarR_2"/>
    <property type="match status" value="1"/>
</dbReference>
<keyword evidence="3" id="KW-1185">Reference proteome</keyword>
<dbReference type="InterPro" id="IPR036390">
    <property type="entry name" value="WH_DNA-bd_sf"/>
</dbReference>
<evidence type="ECO:0000313" key="3">
    <source>
        <dbReference type="Proteomes" id="UP000572635"/>
    </source>
</evidence>
<dbReference type="InterPro" id="IPR036388">
    <property type="entry name" value="WH-like_DNA-bd_sf"/>
</dbReference>
<comment type="caution">
    <text evidence="2">The sequence shown here is derived from an EMBL/GenBank/DDBJ whole genome shotgun (WGS) entry which is preliminary data.</text>
</comment>
<dbReference type="PANTHER" id="PTHR33164">
    <property type="entry name" value="TRANSCRIPTIONAL REGULATOR, MARR FAMILY"/>
    <property type="match status" value="1"/>
</dbReference>
<dbReference type="InterPro" id="IPR039422">
    <property type="entry name" value="MarR/SlyA-like"/>
</dbReference>
<dbReference type="SUPFAM" id="SSF46785">
    <property type="entry name" value="Winged helix' DNA-binding domain"/>
    <property type="match status" value="1"/>
</dbReference>
<protein>
    <submittedName>
        <fullName evidence="2">DNA-binding MarR family transcriptional regulator</fullName>
    </submittedName>
</protein>
<dbReference type="Gene3D" id="1.10.10.10">
    <property type="entry name" value="Winged helix-like DNA-binding domain superfamily/Winged helix DNA-binding domain"/>
    <property type="match status" value="1"/>
</dbReference>
<feature type="domain" description="HTH marR-type" evidence="1">
    <location>
        <begin position="1"/>
        <end position="145"/>
    </location>
</feature>
<dbReference type="GO" id="GO:0006950">
    <property type="term" value="P:response to stress"/>
    <property type="evidence" value="ECO:0007669"/>
    <property type="project" value="TreeGrafter"/>
</dbReference>
<dbReference type="RefSeq" id="WP_184388119.1">
    <property type="nucleotide sequence ID" value="NZ_BAAAJD010000056.1"/>
</dbReference>
<organism evidence="2 3">
    <name type="scientific">Nocardiopsis composta</name>
    <dbReference type="NCBI Taxonomy" id="157465"/>
    <lineage>
        <taxon>Bacteria</taxon>
        <taxon>Bacillati</taxon>
        <taxon>Actinomycetota</taxon>
        <taxon>Actinomycetes</taxon>
        <taxon>Streptosporangiales</taxon>
        <taxon>Nocardiopsidaceae</taxon>
        <taxon>Nocardiopsis</taxon>
    </lineage>
</organism>
<name>A0A7W8QIX1_9ACTN</name>
<dbReference type="PANTHER" id="PTHR33164:SF106">
    <property type="entry name" value="TRANSCRIPTIONAL REGULATORY PROTEIN"/>
    <property type="match status" value="1"/>
</dbReference>
<dbReference type="GO" id="GO:0003700">
    <property type="term" value="F:DNA-binding transcription factor activity"/>
    <property type="evidence" value="ECO:0007669"/>
    <property type="project" value="InterPro"/>
</dbReference>
<dbReference type="PROSITE" id="PS50995">
    <property type="entry name" value="HTH_MARR_2"/>
    <property type="match status" value="1"/>
</dbReference>
<proteinExistence type="predicted"/>
<dbReference type="EMBL" id="JACHDB010000001">
    <property type="protein sequence ID" value="MBB5430326.1"/>
    <property type="molecule type" value="Genomic_DNA"/>
</dbReference>
<accession>A0A7W8QIX1</accession>
<dbReference type="SMART" id="SM00347">
    <property type="entry name" value="HTH_MARR"/>
    <property type="match status" value="1"/>
</dbReference>
<reference evidence="2 3" key="1">
    <citation type="submission" date="2020-08" db="EMBL/GenBank/DDBJ databases">
        <title>Sequencing the genomes of 1000 actinobacteria strains.</title>
        <authorList>
            <person name="Klenk H.-P."/>
        </authorList>
    </citation>
    <scope>NUCLEOTIDE SEQUENCE [LARGE SCALE GENOMIC DNA]</scope>
    <source>
        <strain evidence="2 3">DSM 44551</strain>
    </source>
</reference>
<dbReference type="Proteomes" id="UP000572635">
    <property type="component" value="Unassembled WGS sequence"/>
</dbReference>
<dbReference type="InterPro" id="IPR000835">
    <property type="entry name" value="HTH_MarR-typ"/>
</dbReference>
<dbReference type="AlphaFoldDB" id="A0A7W8QIX1"/>
<keyword evidence="2" id="KW-0238">DNA-binding</keyword>
<evidence type="ECO:0000313" key="2">
    <source>
        <dbReference type="EMBL" id="MBB5430326.1"/>
    </source>
</evidence>
<evidence type="ECO:0000259" key="1">
    <source>
        <dbReference type="PROSITE" id="PS50995"/>
    </source>
</evidence>
<sequence length="167" mass="17590">MDGAAEGREALIAELTGEAIPGWAILSVQLNGIVAGALGVTETDVQCLHVLGRHGPATPGVLADYVNLTTGSASRMIDRLVAAGCVRRVPDPGDRRRVLIEPTREGLDRVTAAYAGLVARTREELAGFDDDQLAAVLRFVRSAEHGTAAEIRRLRSPAAETPGTDRG</sequence>